<evidence type="ECO:0000256" key="5">
    <source>
        <dbReference type="ARBA" id="ARBA00022777"/>
    </source>
</evidence>
<keyword evidence="5" id="KW-0418">Kinase</keyword>
<dbReference type="InterPro" id="IPR008271">
    <property type="entry name" value="Ser/Thr_kinase_AS"/>
</dbReference>
<feature type="binding site" evidence="8">
    <location>
        <position position="76"/>
    </location>
    <ligand>
        <name>ATP</name>
        <dbReference type="ChEBI" id="CHEBI:30616"/>
    </ligand>
</feature>
<evidence type="ECO:0000256" key="2">
    <source>
        <dbReference type="ARBA" id="ARBA00022527"/>
    </source>
</evidence>
<keyword evidence="7" id="KW-0460">Magnesium</keyword>
<evidence type="ECO:0000256" key="7">
    <source>
        <dbReference type="ARBA" id="ARBA00022842"/>
    </source>
</evidence>
<keyword evidence="12" id="KW-1185">Reference proteome</keyword>
<dbReference type="STRING" id="334426.A0A0R3PRJ4"/>
<dbReference type="PROSITE" id="PS50011">
    <property type="entry name" value="PROTEIN_KINASE_DOM"/>
    <property type="match status" value="1"/>
</dbReference>
<dbReference type="GO" id="GO:0043065">
    <property type="term" value="P:positive regulation of apoptotic process"/>
    <property type="evidence" value="ECO:0007669"/>
    <property type="project" value="TreeGrafter"/>
</dbReference>
<evidence type="ECO:0000313" key="11">
    <source>
        <dbReference type="EMBL" id="VDM59719.1"/>
    </source>
</evidence>
<keyword evidence="3" id="KW-0808">Transferase</keyword>
<name>A0A0R3PRJ4_ANGCS</name>
<evidence type="ECO:0000256" key="6">
    <source>
        <dbReference type="ARBA" id="ARBA00022840"/>
    </source>
</evidence>
<evidence type="ECO:0000313" key="12">
    <source>
        <dbReference type="Proteomes" id="UP000267027"/>
    </source>
</evidence>
<dbReference type="GO" id="GO:0005634">
    <property type="term" value="C:nucleus"/>
    <property type="evidence" value="ECO:0007669"/>
    <property type="project" value="TreeGrafter"/>
</dbReference>
<dbReference type="FunFam" id="1.10.510.10:FF:000571">
    <property type="entry name" value="Maternal embryonic leucine zipper kinase"/>
    <property type="match status" value="1"/>
</dbReference>
<comment type="similarity">
    <text evidence="9">Belongs to the protein kinase superfamily.</text>
</comment>
<reference evidence="11 12" key="2">
    <citation type="submission" date="2018-11" db="EMBL/GenBank/DDBJ databases">
        <authorList>
            <consortium name="Pathogen Informatics"/>
        </authorList>
    </citation>
    <scope>NUCLEOTIDE SEQUENCE [LARGE SCALE GENOMIC DNA]</scope>
    <source>
        <strain evidence="11 12">Costa Rica</strain>
    </source>
</reference>
<dbReference type="Gene3D" id="3.30.200.20">
    <property type="entry name" value="Phosphorylase Kinase, domain 1"/>
    <property type="match status" value="1"/>
</dbReference>
<dbReference type="InterPro" id="IPR011009">
    <property type="entry name" value="Kinase-like_dom_sf"/>
</dbReference>
<dbReference type="EMBL" id="UYYA01004120">
    <property type="protein sequence ID" value="VDM59719.1"/>
    <property type="molecule type" value="Genomic_DNA"/>
</dbReference>
<dbReference type="FunFam" id="3.30.200.20:FF:000918">
    <property type="entry name" value="Myosin Light Chain Kinase related"/>
    <property type="match status" value="1"/>
</dbReference>
<dbReference type="PANTHER" id="PTHR24342">
    <property type="entry name" value="SERINE/THREONINE-PROTEIN KINASE 17"/>
    <property type="match status" value="1"/>
</dbReference>
<dbReference type="PROSITE" id="PS00107">
    <property type="entry name" value="PROTEIN_KINASE_ATP"/>
    <property type="match status" value="1"/>
</dbReference>
<dbReference type="Pfam" id="PF00069">
    <property type="entry name" value="Pkinase"/>
    <property type="match status" value="1"/>
</dbReference>
<evidence type="ECO:0000256" key="1">
    <source>
        <dbReference type="ARBA" id="ARBA00001946"/>
    </source>
</evidence>
<accession>A0A0R3PRJ4</accession>
<dbReference type="PROSITE" id="PS00108">
    <property type="entry name" value="PROTEIN_KINASE_ST"/>
    <property type="match status" value="1"/>
</dbReference>
<dbReference type="Gene3D" id="1.10.510.10">
    <property type="entry name" value="Transferase(Phosphotransferase) domain 1"/>
    <property type="match status" value="1"/>
</dbReference>
<evidence type="ECO:0000256" key="8">
    <source>
        <dbReference type="PROSITE-ProRule" id="PRU10141"/>
    </source>
</evidence>
<evidence type="ECO:0000256" key="9">
    <source>
        <dbReference type="RuleBase" id="RU000304"/>
    </source>
</evidence>
<dbReference type="SUPFAM" id="SSF56112">
    <property type="entry name" value="Protein kinase-like (PK-like)"/>
    <property type="match status" value="1"/>
</dbReference>
<evidence type="ECO:0000313" key="13">
    <source>
        <dbReference type="WBParaSite" id="ACOC_0000813301-mRNA-1"/>
    </source>
</evidence>
<evidence type="ECO:0000256" key="4">
    <source>
        <dbReference type="ARBA" id="ARBA00022741"/>
    </source>
</evidence>
<evidence type="ECO:0000256" key="3">
    <source>
        <dbReference type="ARBA" id="ARBA00022679"/>
    </source>
</evidence>
<sequence>MATEGKIKVDEHYPIDVDEPPLFDAKKIDKIRSNVKFDQCYECSQLIGDGKFGKVYQVREKESGQEFAAKVIRIKKQADRQEVEREVAILTQLRHPRIAQIYDAFYTSNNEVVLVMEIVRGGELFDRVADENYVLTELAVVMIICQLCEAIDYIHEQNILHLDIKPENIMCVSQRGNRIKLIDFGLARHYDGTQELRYMAGTPEFAAPEVIKYEQLDFHTDMWSVGVITYILLSGYSPFLGENIAETYCNVERGVWEFTEEFDSVSNEGKDFISRLIVYNKECVEHYSYHFCQQHLINDIKRMLPKECLAHPWISIHRAKVSCDANLEQPADGPVMDNRQMLRYNAKRKLRVCLRILFYHCYFIRQATQLSHTRNATNF</sequence>
<dbReference type="AlphaFoldDB" id="A0A0R3PRJ4"/>
<dbReference type="GO" id="GO:0035556">
    <property type="term" value="P:intracellular signal transduction"/>
    <property type="evidence" value="ECO:0007669"/>
    <property type="project" value="TreeGrafter"/>
</dbReference>
<comment type="cofactor">
    <cofactor evidence="1">
        <name>Mg(2+)</name>
        <dbReference type="ChEBI" id="CHEBI:18420"/>
    </cofactor>
</comment>
<dbReference type="GO" id="GO:0005524">
    <property type="term" value="F:ATP binding"/>
    <property type="evidence" value="ECO:0007669"/>
    <property type="project" value="UniProtKB-UniRule"/>
</dbReference>
<dbReference type="GO" id="GO:0004674">
    <property type="term" value="F:protein serine/threonine kinase activity"/>
    <property type="evidence" value="ECO:0007669"/>
    <property type="project" value="UniProtKB-KW"/>
</dbReference>
<dbReference type="InterPro" id="IPR000719">
    <property type="entry name" value="Prot_kinase_dom"/>
</dbReference>
<organism evidence="13">
    <name type="scientific">Angiostrongylus costaricensis</name>
    <name type="common">Nematode worm</name>
    <dbReference type="NCBI Taxonomy" id="334426"/>
    <lineage>
        <taxon>Eukaryota</taxon>
        <taxon>Metazoa</taxon>
        <taxon>Ecdysozoa</taxon>
        <taxon>Nematoda</taxon>
        <taxon>Chromadorea</taxon>
        <taxon>Rhabditida</taxon>
        <taxon>Rhabditina</taxon>
        <taxon>Rhabditomorpha</taxon>
        <taxon>Strongyloidea</taxon>
        <taxon>Metastrongylidae</taxon>
        <taxon>Angiostrongylus</taxon>
    </lineage>
</organism>
<proteinExistence type="inferred from homology"/>
<reference evidence="13" key="1">
    <citation type="submission" date="2017-02" db="UniProtKB">
        <authorList>
            <consortium name="WormBaseParasite"/>
        </authorList>
    </citation>
    <scope>IDENTIFICATION</scope>
</reference>
<dbReference type="SMART" id="SM00220">
    <property type="entry name" value="S_TKc"/>
    <property type="match status" value="1"/>
</dbReference>
<keyword evidence="2 9" id="KW-0723">Serine/threonine-protein kinase</keyword>
<dbReference type="OrthoDB" id="10260894at2759"/>
<evidence type="ECO:0000259" key="10">
    <source>
        <dbReference type="PROSITE" id="PS50011"/>
    </source>
</evidence>
<feature type="domain" description="Protein kinase" evidence="10">
    <location>
        <begin position="41"/>
        <end position="314"/>
    </location>
</feature>
<dbReference type="WBParaSite" id="ACOC_0000813301-mRNA-1">
    <property type="protein sequence ID" value="ACOC_0000813301-mRNA-1"/>
    <property type="gene ID" value="ACOC_0000813301"/>
</dbReference>
<keyword evidence="6 8" id="KW-0067">ATP-binding</keyword>
<gene>
    <name evidence="11" type="ORF">ACOC_LOCUS8134</name>
</gene>
<keyword evidence="4 8" id="KW-0547">Nucleotide-binding</keyword>
<dbReference type="InterPro" id="IPR017441">
    <property type="entry name" value="Protein_kinase_ATP_BS"/>
</dbReference>
<protein>
    <submittedName>
        <fullName evidence="13">Protein kinase domain-containing protein</fullName>
    </submittedName>
</protein>
<dbReference type="Proteomes" id="UP000267027">
    <property type="component" value="Unassembled WGS sequence"/>
</dbReference>
<dbReference type="OMA" id="RACAIFM"/>
<dbReference type="PANTHER" id="PTHR24342:SF20">
    <property type="entry name" value="MYOSIN LIGHT CHAIN KINASE, SMOOTH MUSCLE"/>
    <property type="match status" value="1"/>
</dbReference>